<feature type="transmembrane region" description="Helical" evidence="7">
    <location>
        <begin position="705"/>
        <end position="729"/>
    </location>
</feature>
<comment type="similarity">
    <text evidence="6">Belongs to the ABC-4 integral membrane protein family.</text>
</comment>
<feature type="transmembrane region" description="Helical" evidence="7">
    <location>
        <begin position="429"/>
        <end position="450"/>
    </location>
</feature>
<proteinExistence type="inferred from homology"/>
<dbReference type="GO" id="GO:0005886">
    <property type="term" value="C:plasma membrane"/>
    <property type="evidence" value="ECO:0007669"/>
    <property type="project" value="UniProtKB-SubCell"/>
</dbReference>
<evidence type="ECO:0000256" key="5">
    <source>
        <dbReference type="ARBA" id="ARBA00023136"/>
    </source>
</evidence>
<keyword evidence="10" id="KW-1185">Reference proteome</keyword>
<accession>Q8DTH6</accession>
<dbReference type="PANTHER" id="PTHR30572">
    <property type="entry name" value="MEMBRANE COMPONENT OF TRANSPORTER-RELATED"/>
    <property type="match status" value="1"/>
</dbReference>
<dbReference type="KEGG" id="smu:SMU_1365c"/>
<dbReference type="PATRIC" id="fig|210007.7.peg.1218"/>
<comment type="subcellular location">
    <subcellularLocation>
        <location evidence="1">Cell membrane</location>
        <topology evidence="1">Multi-pass membrane protein</topology>
    </subcellularLocation>
</comment>
<dbReference type="PANTHER" id="PTHR30572:SF4">
    <property type="entry name" value="ABC TRANSPORTER PERMEASE YTRF"/>
    <property type="match status" value="1"/>
</dbReference>
<evidence type="ECO:0000256" key="4">
    <source>
        <dbReference type="ARBA" id="ARBA00022989"/>
    </source>
</evidence>
<dbReference type="STRING" id="210007.SMU_1365c"/>
<feature type="transmembrane region" description="Helical" evidence="7">
    <location>
        <begin position="741"/>
        <end position="764"/>
    </location>
</feature>
<dbReference type="PhylomeDB" id="Q8DTH6"/>
<organism evidence="9 10">
    <name type="scientific">Streptococcus mutans serotype c (strain ATCC 700610 / UA159)</name>
    <dbReference type="NCBI Taxonomy" id="210007"/>
    <lineage>
        <taxon>Bacteria</taxon>
        <taxon>Bacillati</taxon>
        <taxon>Bacillota</taxon>
        <taxon>Bacilli</taxon>
        <taxon>Lactobacillales</taxon>
        <taxon>Streptococcaceae</taxon>
        <taxon>Streptococcus</taxon>
    </lineage>
</organism>
<dbReference type="OrthoDB" id="5137249at2"/>
<keyword evidence="3 7" id="KW-0812">Transmembrane</keyword>
<keyword evidence="4 7" id="KW-1133">Transmembrane helix</keyword>
<name>Q8DTH6_STRMU</name>
<evidence type="ECO:0000259" key="8">
    <source>
        <dbReference type="Pfam" id="PF02687"/>
    </source>
</evidence>
<dbReference type="SMR" id="Q8DTH6"/>
<dbReference type="InterPro" id="IPR050250">
    <property type="entry name" value="Macrolide_Exporter_MacB"/>
</dbReference>
<dbReference type="InterPro" id="IPR003838">
    <property type="entry name" value="ABC3_permease_C"/>
</dbReference>
<evidence type="ECO:0000256" key="1">
    <source>
        <dbReference type="ARBA" id="ARBA00004651"/>
    </source>
</evidence>
<keyword evidence="2" id="KW-1003">Cell membrane</keyword>
<dbReference type="EMBL" id="AE014133">
    <property type="protein sequence ID" value="AAN59035.1"/>
    <property type="molecule type" value="Genomic_DNA"/>
</dbReference>
<keyword evidence="5 7" id="KW-0472">Membrane</keyword>
<evidence type="ECO:0000256" key="3">
    <source>
        <dbReference type="ARBA" id="ARBA00022692"/>
    </source>
</evidence>
<evidence type="ECO:0000256" key="6">
    <source>
        <dbReference type="ARBA" id="ARBA00038076"/>
    </source>
</evidence>
<sequence>MMKILLKKLFRDIRTNIAQFITIILIVSIGSFLFVGLSSVASSLRDYTKNYYHDYHLSDATVNFISLTSKKIDAIKDKYTNIQEAEGRVNFEGKQTFKNYSSALTISSFSPTSKLNRSYIVQGRKKLNNNEILLDSDYIKAHHYKMNDSIQIQINSKKFTFKIAGIIENPEFVMKVSGNNLTPEPQKFGIGYITEQKAFDISKKNHSYNQLLLKIKGNNSKKVLQKLSEDYDTTYISGLVTTESSNYTNLKSLITTDESLSRVIPILFFIVAAVITFISMTRLIQQNRVQTGIMRSLGKRIRYIRSYYLFYTLLTSSIGTFIGSVLAYFAFTDIGEAQVSSLYALPNYHVKIELQSLIPSFCLVLLFGLLAIYFSTRKVLKERPANLIRQEPPKNIKGILLERIPFLWRYLSYGSKYVIRNIFLNKIRFCLNLLGVALSFLMIILAFGYYNAMTTVVNTEINDVNTYNISIISPKINSIQDKLSNNPHLKFEKLDIQKLELGQGNNSIATTLYASSQKEHFMKVYKKNGQELSHYSNGIVIPKVYANKLHLKIGDKVRLAFSNTQQSPIKVRVTAISTQYSSKFIVADADYLKEQGVTLHPSMLLIQKGKNSNEKTSQLIQSAKVIDKDLTYTTKKDVRSNMNAILSTTFPMVVLFLICAMSLTVATIYNISSINIFDRTRDIATLKVLGYSKNKVNNLIFKENIIISCVAMGFALPVGHSLFILFINAMTTELQAMPNELPYWCFALAIVCVLGITILSNLLLHRKVKAIDMIEGLKSIE</sequence>
<reference evidence="9 10" key="1">
    <citation type="journal article" date="2002" name="Proc. Natl. Acad. Sci. U.S.A.">
        <title>Genome sequence of Streptococcus mutans UA159, a cariogenic dental pathogen.</title>
        <authorList>
            <person name="Ajdic D."/>
            <person name="McShan W.M."/>
            <person name="McLaughlin R.E."/>
            <person name="Savic G."/>
            <person name="Chang J."/>
            <person name="Carson M.B."/>
            <person name="Primeaux C."/>
            <person name="Tian R."/>
            <person name="Kenton S."/>
            <person name="Jia H."/>
            <person name="Lin S."/>
            <person name="Qian Y."/>
            <person name="Li S."/>
            <person name="Zhu H."/>
            <person name="Najar F."/>
            <person name="Lai H."/>
            <person name="White J."/>
            <person name="Roe B.A."/>
            <person name="Ferretti J.J."/>
        </authorList>
    </citation>
    <scope>NUCLEOTIDE SEQUENCE [LARGE SCALE GENOMIC DNA]</scope>
    <source>
        <strain evidence="10">ATCC 700610 / UA159</strain>
    </source>
</reference>
<dbReference type="Proteomes" id="UP000002512">
    <property type="component" value="Chromosome"/>
</dbReference>
<dbReference type="Pfam" id="PF02687">
    <property type="entry name" value="FtsX"/>
    <property type="match status" value="2"/>
</dbReference>
<feature type="transmembrane region" description="Helical" evidence="7">
    <location>
        <begin position="263"/>
        <end position="285"/>
    </location>
</feature>
<dbReference type="HOGENOM" id="CLU_005531_2_1_9"/>
<feature type="transmembrane region" description="Helical" evidence="7">
    <location>
        <begin position="306"/>
        <end position="331"/>
    </location>
</feature>
<protein>
    <recommendedName>
        <fullName evidence="8">ABC3 transporter permease C-terminal domain-containing protein</fullName>
    </recommendedName>
</protein>
<evidence type="ECO:0000256" key="7">
    <source>
        <dbReference type="SAM" id="Phobius"/>
    </source>
</evidence>
<evidence type="ECO:0000313" key="9">
    <source>
        <dbReference type="EMBL" id="AAN59035.1"/>
    </source>
</evidence>
<dbReference type="AlphaFoldDB" id="Q8DTH6"/>
<feature type="domain" description="ABC3 transporter permease C-terminal" evidence="8">
    <location>
        <begin position="263"/>
        <end position="382"/>
    </location>
</feature>
<feature type="domain" description="ABC3 transporter permease C-terminal" evidence="8">
    <location>
        <begin position="655"/>
        <end position="768"/>
    </location>
</feature>
<dbReference type="eggNOG" id="COG0577">
    <property type="taxonomic scope" value="Bacteria"/>
</dbReference>
<gene>
    <name evidence="9" type="ordered locus">SMU_1365c</name>
</gene>
<feature type="transmembrane region" description="Helical" evidence="7">
    <location>
        <begin position="20"/>
        <end position="41"/>
    </location>
</feature>
<dbReference type="GO" id="GO:0022857">
    <property type="term" value="F:transmembrane transporter activity"/>
    <property type="evidence" value="ECO:0007669"/>
    <property type="project" value="TreeGrafter"/>
</dbReference>
<evidence type="ECO:0000313" key="10">
    <source>
        <dbReference type="Proteomes" id="UP000002512"/>
    </source>
</evidence>
<feature type="transmembrane region" description="Helical" evidence="7">
    <location>
        <begin position="356"/>
        <end position="374"/>
    </location>
</feature>
<evidence type="ECO:0000256" key="2">
    <source>
        <dbReference type="ARBA" id="ARBA00022475"/>
    </source>
</evidence>
<feature type="transmembrane region" description="Helical" evidence="7">
    <location>
        <begin position="650"/>
        <end position="671"/>
    </location>
</feature>